<proteinExistence type="predicted"/>
<evidence type="ECO:0000259" key="2">
    <source>
        <dbReference type="Pfam" id="PF22649"/>
    </source>
</evidence>
<dbReference type="Proteomes" id="UP000534286">
    <property type="component" value="Unassembled WGS sequence"/>
</dbReference>
<sequence>MSEVSPLPAGTGSGTAGEGPRAAPENSGSVRAGTGPVRTSAAGGMSEDDYRGLLDTRAHAPWRIVEAAAARRRGRPLEERDQILVIAADHSARGVLGAGGRPFAMGSRVDLLQRLCVALARPGVDGLLATPDIVEDLLLLGALEGKLVIGSMNRGGVHGAVFEFDDRFTAYDTPAIVRMGLDGGKMLCRIGLDDPGTATTLESCARTITELASHGLVAMVEPFWSRRVNGAVAHDLSPEGVIRSMHVGQGLGATSAHTWLKLPVVADMERVMRATTLPTLLLGGDPGGDPQQTYAAWRDALRLPGVRGLVVGRALLYPSDDDVAAAVDTAAAMLEVTVSERSGRHGAETSRFDGPAEEGRA</sequence>
<feature type="region of interest" description="Disordered" evidence="1">
    <location>
        <begin position="340"/>
        <end position="361"/>
    </location>
</feature>
<evidence type="ECO:0000256" key="1">
    <source>
        <dbReference type="SAM" id="MobiDB-lite"/>
    </source>
</evidence>
<feature type="compositionally biased region" description="Basic and acidic residues" evidence="1">
    <location>
        <begin position="341"/>
        <end position="351"/>
    </location>
</feature>
<dbReference type="InterPro" id="IPR054574">
    <property type="entry name" value="Cgl0159_dom"/>
</dbReference>
<protein>
    <submittedName>
        <fullName evidence="3">DhnA family fructose-bisphosphate aldolase class Ia</fullName>
    </submittedName>
</protein>
<feature type="domain" description="Cgl0159-like" evidence="2">
    <location>
        <begin position="82"/>
        <end position="331"/>
    </location>
</feature>
<evidence type="ECO:0000313" key="4">
    <source>
        <dbReference type="Proteomes" id="UP000534286"/>
    </source>
</evidence>
<accession>A0A7W7W874</accession>
<name>A0A7W7W874_9ACTN</name>
<comment type="caution">
    <text evidence="3">The sequence shown here is derived from an EMBL/GenBank/DDBJ whole genome shotgun (WGS) entry which is preliminary data.</text>
</comment>
<dbReference type="InterPro" id="IPR013785">
    <property type="entry name" value="Aldolase_TIM"/>
</dbReference>
<reference evidence="3 4" key="1">
    <citation type="submission" date="2020-08" db="EMBL/GenBank/DDBJ databases">
        <title>Sequencing the genomes of 1000 actinobacteria strains.</title>
        <authorList>
            <person name="Klenk H.-P."/>
        </authorList>
    </citation>
    <scope>NUCLEOTIDE SEQUENCE [LARGE SCALE GENOMIC DNA]</scope>
    <source>
        <strain evidence="3 4">DSM 43023</strain>
    </source>
</reference>
<dbReference type="AlphaFoldDB" id="A0A7W7W874"/>
<evidence type="ECO:0000313" key="3">
    <source>
        <dbReference type="EMBL" id="MBB4937516.1"/>
    </source>
</evidence>
<dbReference type="Gene3D" id="3.20.20.70">
    <property type="entry name" value="Aldolase class I"/>
    <property type="match status" value="1"/>
</dbReference>
<keyword evidence="4" id="KW-1185">Reference proteome</keyword>
<feature type="region of interest" description="Disordered" evidence="1">
    <location>
        <begin position="1"/>
        <end position="48"/>
    </location>
</feature>
<organism evidence="3 4">
    <name type="scientific">Streptosporangium album</name>
    <dbReference type="NCBI Taxonomy" id="47479"/>
    <lineage>
        <taxon>Bacteria</taxon>
        <taxon>Bacillati</taxon>
        <taxon>Actinomycetota</taxon>
        <taxon>Actinomycetes</taxon>
        <taxon>Streptosporangiales</taxon>
        <taxon>Streptosporangiaceae</taxon>
        <taxon>Streptosporangium</taxon>
    </lineage>
</organism>
<dbReference type="SUPFAM" id="SSF51569">
    <property type="entry name" value="Aldolase"/>
    <property type="match status" value="1"/>
</dbReference>
<dbReference type="Pfam" id="PF22649">
    <property type="entry name" value="Cgl0159"/>
    <property type="match status" value="1"/>
</dbReference>
<dbReference type="EMBL" id="JACHJU010000001">
    <property type="protein sequence ID" value="MBB4937516.1"/>
    <property type="molecule type" value="Genomic_DNA"/>
</dbReference>
<gene>
    <name evidence="3" type="ORF">FHR32_001821</name>
</gene>